<keyword evidence="1" id="KW-0732">Signal</keyword>
<feature type="signal peptide" evidence="1">
    <location>
        <begin position="1"/>
        <end position="23"/>
    </location>
</feature>
<evidence type="ECO:0000313" key="3">
    <source>
        <dbReference type="EMBL" id="QSI76975.1"/>
    </source>
</evidence>
<proteinExistence type="predicted"/>
<name>A0ABX7M926_9RHOO</name>
<dbReference type="EMBL" id="CP071060">
    <property type="protein sequence ID" value="QSI76975.1"/>
    <property type="molecule type" value="Genomic_DNA"/>
</dbReference>
<reference evidence="3 4" key="1">
    <citation type="submission" date="2021-02" db="EMBL/GenBank/DDBJ databases">
        <title>Niveibacterium changnyeongensis HC41.</title>
        <authorList>
            <person name="Kang M."/>
        </authorList>
    </citation>
    <scope>NUCLEOTIDE SEQUENCE [LARGE SCALE GENOMIC DNA]</scope>
    <source>
        <strain evidence="3 4">HC41</strain>
    </source>
</reference>
<sequence>MARRHRFALVLVPLLAACASAPAPVDLAQLRAEVIETETVFAQTMARRDHPAFATFIAEDAVFFNGATSLRGRAAVVDAWRRWYSAPQAPFSWAPERVEVLATGSLALSSGPVHDPQGKRIGSFSSIWRREAPGVWRIVFDKGENSCEPEAH</sequence>
<dbReference type="Proteomes" id="UP000663570">
    <property type="component" value="Chromosome"/>
</dbReference>
<keyword evidence="4" id="KW-1185">Reference proteome</keyword>
<accession>A0ABX7M926</accession>
<feature type="domain" description="DUF4440" evidence="2">
    <location>
        <begin position="36"/>
        <end position="138"/>
    </location>
</feature>
<protein>
    <submittedName>
        <fullName evidence="3">Nuclear transport factor 2 family protein</fullName>
    </submittedName>
</protein>
<dbReference type="InterPro" id="IPR032710">
    <property type="entry name" value="NTF2-like_dom_sf"/>
</dbReference>
<gene>
    <name evidence="3" type="ORF">JY500_21430</name>
</gene>
<dbReference type="InterPro" id="IPR027843">
    <property type="entry name" value="DUF4440"/>
</dbReference>
<organism evidence="3 4">
    <name type="scientific">Niveibacterium microcysteis</name>
    <dbReference type="NCBI Taxonomy" id="2811415"/>
    <lineage>
        <taxon>Bacteria</taxon>
        <taxon>Pseudomonadati</taxon>
        <taxon>Pseudomonadota</taxon>
        <taxon>Betaproteobacteria</taxon>
        <taxon>Rhodocyclales</taxon>
        <taxon>Rhodocyclaceae</taxon>
        <taxon>Niveibacterium</taxon>
    </lineage>
</organism>
<dbReference type="RefSeq" id="WP_206254549.1">
    <property type="nucleotide sequence ID" value="NZ_CP071060.1"/>
</dbReference>
<dbReference type="Gene3D" id="3.10.450.50">
    <property type="match status" value="1"/>
</dbReference>
<evidence type="ECO:0000259" key="2">
    <source>
        <dbReference type="Pfam" id="PF14534"/>
    </source>
</evidence>
<evidence type="ECO:0000313" key="4">
    <source>
        <dbReference type="Proteomes" id="UP000663570"/>
    </source>
</evidence>
<feature type="chain" id="PRO_5045265732" evidence="1">
    <location>
        <begin position="24"/>
        <end position="152"/>
    </location>
</feature>
<dbReference type="PROSITE" id="PS51257">
    <property type="entry name" value="PROKAR_LIPOPROTEIN"/>
    <property type="match status" value="1"/>
</dbReference>
<dbReference type="Pfam" id="PF14534">
    <property type="entry name" value="DUF4440"/>
    <property type="match status" value="1"/>
</dbReference>
<evidence type="ECO:0000256" key="1">
    <source>
        <dbReference type="SAM" id="SignalP"/>
    </source>
</evidence>
<dbReference type="SUPFAM" id="SSF54427">
    <property type="entry name" value="NTF2-like"/>
    <property type="match status" value="1"/>
</dbReference>